<name>A0A8S0WYU5_9GAMM</name>
<protein>
    <recommendedName>
        <fullName evidence="4">DUF2845 domain-containing protein</fullName>
    </recommendedName>
</protein>
<proteinExistence type="predicted"/>
<keyword evidence="3" id="KW-1185">Reference proteome</keyword>
<feature type="chain" id="PRO_5035834705" description="DUF2845 domain-containing protein" evidence="1">
    <location>
        <begin position="22"/>
        <end position="109"/>
    </location>
</feature>
<evidence type="ECO:0000313" key="3">
    <source>
        <dbReference type="Proteomes" id="UP000494216"/>
    </source>
</evidence>
<organism evidence="2 3">
    <name type="scientific">Candidatus Methylobacter favarea</name>
    <dbReference type="NCBI Taxonomy" id="2707345"/>
    <lineage>
        <taxon>Bacteria</taxon>
        <taxon>Pseudomonadati</taxon>
        <taxon>Pseudomonadota</taxon>
        <taxon>Gammaproteobacteria</taxon>
        <taxon>Methylococcales</taxon>
        <taxon>Methylococcaceae</taxon>
        <taxon>Methylobacter</taxon>
    </lineage>
</organism>
<evidence type="ECO:0000256" key="1">
    <source>
        <dbReference type="SAM" id="SignalP"/>
    </source>
</evidence>
<sequence length="109" mass="12539">MKHVNLWISLLCLLFSGTASALRCGHSLVNVGDYKDEVYAKCGEPDSVALRTKIEGITLHHPNRTLDLQQYEEVQVEEWIYNFGSSRLRQYLRFENGQLIEIRDLGRGD</sequence>
<reference evidence="2 3" key="1">
    <citation type="submission" date="2020-02" db="EMBL/GenBank/DDBJ databases">
        <authorList>
            <person name="Hogendoorn C."/>
        </authorList>
    </citation>
    <scope>NUCLEOTIDE SEQUENCE [LARGE SCALE GENOMIC DNA]</scope>
    <source>
        <strain evidence="2">METHB21</strain>
    </source>
</reference>
<evidence type="ECO:0000313" key="2">
    <source>
        <dbReference type="EMBL" id="CAA9889773.1"/>
    </source>
</evidence>
<accession>A0A8S0WYU5</accession>
<gene>
    <name evidence="2" type="ORF">METHB2_130038</name>
</gene>
<comment type="caution">
    <text evidence="2">The sequence shown here is derived from an EMBL/GenBank/DDBJ whole genome shotgun (WGS) entry which is preliminary data.</text>
</comment>
<dbReference type="InterPro" id="IPR021268">
    <property type="entry name" value="DUF2845"/>
</dbReference>
<keyword evidence="1" id="KW-0732">Signal</keyword>
<dbReference type="AlphaFoldDB" id="A0A8S0WYU5"/>
<dbReference type="RefSeq" id="WP_174624753.1">
    <property type="nucleotide sequence ID" value="NZ_CADCXN010000035.1"/>
</dbReference>
<dbReference type="Pfam" id="PF11006">
    <property type="entry name" value="DUF2845"/>
    <property type="match status" value="1"/>
</dbReference>
<feature type="signal peptide" evidence="1">
    <location>
        <begin position="1"/>
        <end position="21"/>
    </location>
</feature>
<dbReference type="Proteomes" id="UP000494216">
    <property type="component" value="Unassembled WGS sequence"/>
</dbReference>
<dbReference type="EMBL" id="CADCXN010000035">
    <property type="protein sequence ID" value="CAA9889773.1"/>
    <property type="molecule type" value="Genomic_DNA"/>
</dbReference>
<evidence type="ECO:0008006" key="4">
    <source>
        <dbReference type="Google" id="ProtNLM"/>
    </source>
</evidence>